<keyword evidence="5 7" id="KW-0460">Magnesium</keyword>
<dbReference type="InterPro" id="IPR005844">
    <property type="entry name" value="A-D-PHexomutase_a/b/a-I"/>
</dbReference>
<evidence type="ECO:0000256" key="1">
    <source>
        <dbReference type="ARBA" id="ARBA00001946"/>
    </source>
</evidence>
<evidence type="ECO:0000256" key="5">
    <source>
        <dbReference type="ARBA" id="ARBA00022842"/>
    </source>
</evidence>
<feature type="domain" description="Alpha-D-phosphohexomutase alpha/beta/alpha" evidence="8">
    <location>
        <begin position="42"/>
        <end position="176"/>
    </location>
</feature>
<dbReference type="GO" id="GO:0008973">
    <property type="term" value="F:phosphopentomutase activity"/>
    <property type="evidence" value="ECO:0007669"/>
    <property type="project" value="TreeGrafter"/>
</dbReference>
<evidence type="ECO:0000259" key="9">
    <source>
        <dbReference type="Pfam" id="PF02879"/>
    </source>
</evidence>
<evidence type="ECO:0000256" key="7">
    <source>
        <dbReference type="RuleBase" id="RU004326"/>
    </source>
</evidence>
<protein>
    <submittedName>
        <fullName evidence="11">Phospho-sugar mutase</fullName>
    </submittedName>
</protein>
<evidence type="ECO:0000256" key="6">
    <source>
        <dbReference type="ARBA" id="ARBA00023235"/>
    </source>
</evidence>
<accession>A0A926DB77</accession>
<evidence type="ECO:0000256" key="2">
    <source>
        <dbReference type="ARBA" id="ARBA00010231"/>
    </source>
</evidence>
<reference evidence="11" key="1">
    <citation type="submission" date="2020-08" db="EMBL/GenBank/DDBJ databases">
        <title>Genome public.</title>
        <authorList>
            <person name="Liu C."/>
            <person name="Sun Q."/>
        </authorList>
    </citation>
    <scope>NUCLEOTIDE SEQUENCE</scope>
    <source>
        <strain evidence="11">BX7</strain>
    </source>
</reference>
<feature type="domain" description="Alpha-D-phosphohexomutase alpha/beta/alpha" evidence="10">
    <location>
        <begin position="322"/>
        <end position="447"/>
    </location>
</feature>
<dbReference type="Pfam" id="PF02880">
    <property type="entry name" value="PGM_PMM_III"/>
    <property type="match status" value="1"/>
</dbReference>
<dbReference type="PROSITE" id="PS00710">
    <property type="entry name" value="PGM_PMM"/>
    <property type="match status" value="1"/>
</dbReference>
<dbReference type="GO" id="GO:0006166">
    <property type="term" value="P:purine ribonucleoside salvage"/>
    <property type="evidence" value="ECO:0007669"/>
    <property type="project" value="TreeGrafter"/>
</dbReference>
<dbReference type="InterPro" id="IPR005846">
    <property type="entry name" value="A-D-PHexomutase_a/b/a-III"/>
</dbReference>
<dbReference type="GO" id="GO:0005975">
    <property type="term" value="P:carbohydrate metabolic process"/>
    <property type="evidence" value="ECO:0007669"/>
    <property type="project" value="InterPro"/>
</dbReference>
<evidence type="ECO:0000313" key="12">
    <source>
        <dbReference type="Proteomes" id="UP000620366"/>
    </source>
</evidence>
<comment type="similarity">
    <text evidence="2 7">Belongs to the phosphohexose mutase family.</text>
</comment>
<dbReference type="InterPro" id="IPR016066">
    <property type="entry name" value="A-D-PHexomutase_CS"/>
</dbReference>
<comment type="cofactor">
    <cofactor evidence="1">
        <name>Mg(2+)</name>
        <dbReference type="ChEBI" id="CHEBI:18420"/>
    </cofactor>
</comment>
<dbReference type="Pfam" id="PF02879">
    <property type="entry name" value="PGM_PMM_II"/>
    <property type="match status" value="1"/>
</dbReference>
<keyword evidence="12" id="KW-1185">Reference proteome</keyword>
<evidence type="ECO:0000259" key="8">
    <source>
        <dbReference type="Pfam" id="PF02878"/>
    </source>
</evidence>
<evidence type="ECO:0000256" key="4">
    <source>
        <dbReference type="ARBA" id="ARBA00022723"/>
    </source>
</evidence>
<dbReference type="GO" id="GO:0000287">
    <property type="term" value="F:magnesium ion binding"/>
    <property type="evidence" value="ECO:0007669"/>
    <property type="project" value="InterPro"/>
</dbReference>
<keyword evidence="6" id="KW-0413">Isomerase</keyword>
<dbReference type="InterPro" id="IPR036900">
    <property type="entry name" value="A-D-PHexomutase_C_sf"/>
</dbReference>
<dbReference type="Gene3D" id="3.40.120.10">
    <property type="entry name" value="Alpha-D-Glucose-1,6-Bisphosphate, subunit A, domain 3"/>
    <property type="match status" value="3"/>
</dbReference>
<dbReference type="SUPFAM" id="SSF55957">
    <property type="entry name" value="Phosphoglucomutase, C-terminal domain"/>
    <property type="match status" value="1"/>
</dbReference>
<dbReference type="InterPro" id="IPR016055">
    <property type="entry name" value="A-D-PHexomutase_a/b/a-I/II/III"/>
</dbReference>
<proteinExistence type="inferred from homology"/>
<feature type="domain" description="Alpha-D-phosphohexomutase alpha/beta/alpha" evidence="9">
    <location>
        <begin position="223"/>
        <end position="312"/>
    </location>
</feature>
<dbReference type="AlphaFoldDB" id="A0A926DB77"/>
<dbReference type="Gene3D" id="3.30.310.50">
    <property type="entry name" value="Alpha-D-phosphohexomutase, C-terminal domain"/>
    <property type="match status" value="1"/>
</dbReference>
<sequence>MDYRQQYQAFQSALEGTVYAAELRALALDEKALEDAFYKDLEFGTAGMRGIIGLGTNRMNIFTVRRSTQGLADYLKQLGRESDGVAIAYDSRLMSETFARETALVLCQNGVRVYLYRTLHSVPQLSYAVLKLHTAAGVVITASHNPPQYNGYKVYGDDGGQLAVEDAAIVTQYIAAADLFSVRPMEETEALRRGLLTYIGDELDEQYYADVESLVLNPGAVEQAGGSLSVVYTPLHGTGNIPVRRVLTDIGIRKLHVVREQELPDPEFPTVKAPNPEEPDAFVLARRLADRVDADLILGTDPDCDRLGVCVRGRGGDFHVLTGNQIGCLLLDYILSQNEGRLRGDEFVVKSLVSTRMADVIAAHYGVELREVLTGFKFIAEQIKLSERSAKGRFLFGFEESYGYLAGTFVHDKDACIASMLVTEMACFYSLRGMTLWDALESLYERYGMFCEKVLSWTLTGIEGLGRIKGAVASLRSAPPETIGAHRVLALRDYERRVRVDFVHGGESAISLPQSDVLYFELSDDASFIVRPSGTEPKLKAYLCASAASRDEAQRKFNALFESVTKLLDKLTQE</sequence>
<evidence type="ECO:0000259" key="10">
    <source>
        <dbReference type="Pfam" id="PF02880"/>
    </source>
</evidence>
<dbReference type="Pfam" id="PF02878">
    <property type="entry name" value="PGM_PMM_I"/>
    <property type="match status" value="1"/>
</dbReference>
<name>A0A926DB77_9FIRM</name>
<dbReference type="InterPro" id="IPR005845">
    <property type="entry name" value="A-D-PHexomutase_a/b/a-II"/>
</dbReference>
<evidence type="ECO:0000313" key="11">
    <source>
        <dbReference type="EMBL" id="MBC8535313.1"/>
    </source>
</evidence>
<dbReference type="PANTHER" id="PTHR45745">
    <property type="entry name" value="PHOSPHOMANNOMUTASE 45A"/>
    <property type="match status" value="1"/>
</dbReference>
<dbReference type="PANTHER" id="PTHR45745:SF1">
    <property type="entry name" value="PHOSPHOGLUCOMUTASE 2B-RELATED"/>
    <property type="match status" value="1"/>
</dbReference>
<dbReference type="EMBL" id="JACRSP010000001">
    <property type="protein sequence ID" value="MBC8535313.1"/>
    <property type="molecule type" value="Genomic_DNA"/>
</dbReference>
<organism evidence="11 12">
    <name type="scientific">Feifania hominis</name>
    <dbReference type="NCBI Taxonomy" id="2763660"/>
    <lineage>
        <taxon>Bacteria</taxon>
        <taxon>Bacillati</taxon>
        <taxon>Bacillota</taxon>
        <taxon>Clostridia</taxon>
        <taxon>Eubacteriales</taxon>
        <taxon>Feifaniaceae</taxon>
        <taxon>Feifania</taxon>
    </lineage>
</organism>
<gene>
    <name evidence="11" type="ORF">H8695_01190</name>
</gene>
<dbReference type="Proteomes" id="UP000620366">
    <property type="component" value="Unassembled WGS sequence"/>
</dbReference>
<dbReference type="CDD" id="cd05799">
    <property type="entry name" value="PGM2"/>
    <property type="match status" value="1"/>
</dbReference>
<keyword evidence="3" id="KW-0597">Phosphoprotein</keyword>
<evidence type="ECO:0000256" key="3">
    <source>
        <dbReference type="ARBA" id="ARBA00022553"/>
    </source>
</evidence>
<keyword evidence="4 7" id="KW-0479">Metal-binding</keyword>
<dbReference type="SUPFAM" id="SSF53738">
    <property type="entry name" value="Phosphoglucomutase, first 3 domains"/>
    <property type="match status" value="3"/>
</dbReference>
<dbReference type="RefSeq" id="WP_249298963.1">
    <property type="nucleotide sequence ID" value="NZ_JACRSP010000001.1"/>
</dbReference>
<comment type="caution">
    <text evidence="11">The sequence shown here is derived from an EMBL/GenBank/DDBJ whole genome shotgun (WGS) entry which is preliminary data.</text>
</comment>